<dbReference type="OrthoDB" id="1692315at2759"/>
<proteinExistence type="predicted"/>
<evidence type="ECO:0000313" key="3">
    <source>
        <dbReference type="Proteomes" id="UP000325315"/>
    </source>
</evidence>
<reference evidence="3" key="1">
    <citation type="journal article" date="2019" name="Plant Biotechnol. J.">
        <title>Genome sequencing of the Australian wild diploid species Gossypium australe highlights disease resistance and delayed gland morphogenesis.</title>
        <authorList>
            <person name="Cai Y."/>
            <person name="Cai X."/>
            <person name="Wang Q."/>
            <person name="Wang P."/>
            <person name="Zhang Y."/>
            <person name="Cai C."/>
            <person name="Xu Y."/>
            <person name="Wang K."/>
            <person name="Zhou Z."/>
            <person name="Wang C."/>
            <person name="Geng S."/>
            <person name="Li B."/>
            <person name="Dong Q."/>
            <person name="Hou Y."/>
            <person name="Wang H."/>
            <person name="Ai P."/>
            <person name="Liu Z."/>
            <person name="Yi F."/>
            <person name="Sun M."/>
            <person name="An G."/>
            <person name="Cheng J."/>
            <person name="Zhang Y."/>
            <person name="Shi Q."/>
            <person name="Xie Y."/>
            <person name="Shi X."/>
            <person name="Chang Y."/>
            <person name="Huang F."/>
            <person name="Chen Y."/>
            <person name="Hong S."/>
            <person name="Mi L."/>
            <person name="Sun Q."/>
            <person name="Zhang L."/>
            <person name="Zhou B."/>
            <person name="Peng R."/>
            <person name="Zhang X."/>
            <person name="Liu F."/>
        </authorList>
    </citation>
    <scope>NUCLEOTIDE SEQUENCE [LARGE SCALE GENOMIC DNA]</scope>
    <source>
        <strain evidence="3">cv. PA1801</strain>
    </source>
</reference>
<dbReference type="AlphaFoldDB" id="A0A5B6V4S1"/>
<organism evidence="2 3">
    <name type="scientific">Gossypium australe</name>
    <dbReference type="NCBI Taxonomy" id="47621"/>
    <lineage>
        <taxon>Eukaryota</taxon>
        <taxon>Viridiplantae</taxon>
        <taxon>Streptophyta</taxon>
        <taxon>Embryophyta</taxon>
        <taxon>Tracheophyta</taxon>
        <taxon>Spermatophyta</taxon>
        <taxon>Magnoliopsida</taxon>
        <taxon>eudicotyledons</taxon>
        <taxon>Gunneridae</taxon>
        <taxon>Pentapetalae</taxon>
        <taxon>rosids</taxon>
        <taxon>malvids</taxon>
        <taxon>Malvales</taxon>
        <taxon>Malvaceae</taxon>
        <taxon>Malvoideae</taxon>
        <taxon>Gossypium</taxon>
    </lineage>
</organism>
<dbReference type="Pfam" id="PF07727">
    <property type="entry name" value="RVT_2"/>
    <property type="match status" value="1"/>
</dbReference>
<keyword evidence="3" id="KW-1185">Reference proteome</keyword>
<comment type="caution">
    <text evidence="2">The sequence shown here is derived from an EMBL/GenBank/DDBJ whole genome shotgun (WGS) entry which is preliminary data.</text>
</comment>
<name>A0A5B6V4S1_9ROSI</name>
<feature type="domain" description="Reverse transcriptase Ty1/copia-type" evidence="1">
    <location>
        <begin position="3"/>
        <end position="88"/>
    </location>
</feature>
<accession>A0A5B6V4S1</accession>
<protein>
    <submittedName>
        <fullName evidence="2">Retrovirus-related Pol polyprotein from transposon TNT 1-94</fullName>
    </submittedName>
</protein>
<evidence type="ECO:0000259" key="1">
    <source>
        <dbReference type="Pfam" id="PF07727"/>
    </source>
</evidence>
<dbReference type="EMBL" id="SMMG02000008">
    <property type="protein sequence ID" value="KAA3464054.1"/>
    <property type="molecule type" value="Genomic_DNA"/>
</dbReference>
<sequence length="178" mass="20148">MTTHDFKRNSFDNCVYFKKNCNGSSVYLLLYVDNILIVVKDKVEIRKVKPQLSKGFVIKDLGAAKKILKIEILKYKKACKLFNMQSAKSVSTPLAAQFILSSALSPQSDDEIDYMPHVRYSSAVGSLMCAMVYSNPYLSYAISAVSRYMANPGKEIWKAIQWIFIYLRGTTDVCLQCP</sequence>
<dbReference type="Proteomes" id="UP000325315">
    <property type="component" value="Unassembled WGS sequence"/>
</dbReference>
<dbReference type="InterPro" id="IPR013103">
    <property type="entry name" value="RVT_2"/>
</dbReference>
<evidence type="ECO:0000313" key="2">
    <source>
        <dbReference type="EMBL" id="KAA3464054.1"/>
    </source>
</evidence>
<gene>
    <name evidence="2" type="ORF">EPI10_008351</name>
</gene>